<evidence type="ECO:0000313" key="1">
    <source>
        <dbReference type="EMBL" id="RQJ65467.1"/>
    </source>
</evidence>
<gene>
    <name evidence="1" type="ORF">COI09_09010</name>
</gene>
<organism evidence="1 2">
    <name type="scientific">Neisseria meningitidis</name>
    <dbReference type="NCBI Taxonomy" id="487"/>
    <lineage>
        <taxon>Bacteria</taxon>
        <taxon>Pseudomonadati</taxon>
        <taxon>Pseudomonadota</taxon>
        <taxon>Betaproteobacteria</taxon>
        <taxon>Neisseriales</taxon>
        <taxon>Neisseriaceae</taxon>
        <taxon>Neisseria</taxon>
    </lineage>
</organism>
<reference evidence="1 2" key="1">
    <citation type="submission" date="2017-09" db="EMBL/GenBank/DDBJ databases">
        <title>Phenotypic and genotypic characterization of Colombian isolates of Neisseria meningitidis recovered from invasive disease.</title>
        <authorList>
            <person name="Duarte C."/>
            <person name="Gabastou J.M."/>
            <person name="Moreno J."/>
        </authorList>
    </citation>
    <scope>NUCLEOTIDE SEQUENCE [LARGE SCALE GENOMIC DNA]</scope>
    <source>
        <strain evidence="1 2">INS-Nm1124</strain>
    </source>
</reference>
<dbReference type="Proteomes" id="UP000283829">
    <property type="component" value="Unassembled WGS sequence"/>
</dbReference>
<dbReference type="EMBL" id="NWXB01000018">
    <property type="protein sequence ID" value="RQJ65467.1"/>
    <property type="molecule type" value="Genomic_DNA"/>
</dbReference>
<comment type="caution">
    <text evidence="1">The sequence shown here is derived from an EMBL/GenBank/DDBJ whole genome shotgun (WGS) entry which is preliminary data.</text>
</comment>
<protein>
    <submittedName>
        <fullName evidence="1">Uncharacterized protein</fullName>
    </submittedName>
</protein>
<proteinExistence type="predicted"/>
<sequence length="73" mass="8199">MPFEAAGPVILEQKLIGQNGFLDSTFQIPTCVGMTAVCFVLFNLLFSIIQWVRMCLLAFCTGLNLIHYKFNPL</sequence>
<name>A0A1V3SQ63_NEIME</name>
<evidence type="ECO:0000313" key="2">
    <source>
        <dbReference type="Proteomes" id="UP000283829"/>
    </source>
</evidence>
<accession>A0A1V3SQ63</accession>
<dbReference type="AlphaFoldDB" id="A0A1V3SQ63"/>